<keyword evidence="1" id="KW-1133">Transmembrane helix</keyword>
<dbReference type="WBParaSite" id="MBELARI_LOCUS5802">
    <property type="protein sequence ID" value="MBELARI_LOCUS5802"/>
    <property type="gene ID" value="MBELARI_LOCUS5802"/>
</dbReference>
<evidence type="ECO:0000256" key="1">
    <source>
        <dbReference type="SAM" id="Phobius"/>
    </source>
</evidence>
<keyword evidence="2" id="KW-1185">Reference proteome</keyword>
<sequence>MLIHHSSLLLIQTITTLIILQCITFTQCLTLIERNELARKFKYYFNSVRPIARDNYVSDENGTHFTIETEVHLLNSIRTQNSVSLEAFVLCKFVDDRLILRELEDRFEVTEFEPWQPRITTSPTTSLKTSIFLSPQTGELNIYYRVKETIPCVGDSWRHPFEIFNCDLTIENGGEERLRVVDHRDARPKLQLRQVGLEIEDWPVPLIRLWFRGTWHTTLVSVFLPSFLVFAVVVFAQWKRRKIQVIVTVTALICIVILLSSQRAYPSLTLRDLWLCSTFLHTIFLLIVDLTLPARRVRYTLMVDVNGKPTMASPESSPPTQKATIVHAASSGEEAIVDLVEYDENFDIDRAKPVGWPIKWLKDEDDGWPSPLIGGRRAVMAIQKFAGRTFGQTKVESQVIRGCPGQEVPIHRQITANTLGNRKKFALLAKSNLINAATGGGPEPADRPCQTGDWPKAQASFLLRV</sequence>
<protein>
    <submittedName>
        <fullName evidence="3">Uncharacterized protein</fullName>
    </submittedName>
</protein>
<name>A0AAF3FFR1_9BILA</name>
<feature type="transmembrane region" description="Helical" evidence="1">
    <location>
        <begin position="272"/>
        <end position="292"/>
    </location>
</feature>
<organism evidence="2 3">
    <name type="scientific">Mesorhabditis belari</name>
    <dbReference type="NCBI Taxonomy" id="2138241"/>
    <lineage>
        <taxon>Eukaryota</taxon>
        <taxon>Metazoa</taxon>
        <taxon>Ecdysozoa</taxon>
        <taxon>Nematoda</taxon>
        <taxon>Chromadorea</taxon>
        <taxon>Rhabditida</taxon>
        <taxon>Rhabditina</taxon>
        <taxon>Rhabditomorpha</taxon>
        <taxon>Rhabditoidea</taxon>
        <taxon>Rhabditidae</taxon>
        <taxon>Mesorhabditinae</taxon>
        <taxon>Mesorhabditis</taxon>
    </lineage>
</organism>
<proteinExistence type="predicted"/>
<dbReference type="AlphaFoldDB" id="A0AAF3FFR1"/>
<evidence type="ECO:0000313" key="2">
    <source>
        <dbReference type="Proteomes" id="UP000887575"/>
    </source>
</evidence>
<feature type="transmembrane region" description="Helical" evidence="1">
    <location>
        <begin position="243"/>
        <end position="260"/>
    </location>
</feature>
<dbReference type="Proteomes" id="UP000887575">
    <property type="component" value="Unassembled WGS sequence"/>
</dbReference>
<keyword evidence="1" id="KW-0812">Transmembrane</keyword>
<keyword evidence="1" id="KW-0472">Membrane</keyword>
<feature type="transmembrane region" description="Helical" evidence="1">
    <location>
        <begin position="215"/>
        <end position="236"/>
    </location>
</feature>
<reference evidence="3" key="1">
    <citation type="submission" date="2024-02" db="UniProtKB">
        <authorList>
            <consortium name="WormBaseParasite"/>
        </authorList>
    </citation>
    <scope>IDENTIFICATION</scope>
</reference>
<accession>A0AAF3FFR1</accession>
<evidence type="ECO:0000313" key="3">
    <source>
        <dbReference type="WBParaSite" id="MBELARI_LOCUS5802"/>
    </source>
</evidence>